<dbReference type="Proteomes" id="UP000824469">
    <property type="component" value="Unassembled WGS sequence"/>
</dbReference>
<accession>A0AA38C982</accession>
<name>A0AA38C982_TAXCH</name>
<gene>
    <name evidence="1" type="ORF">KI387_041950</name>
</gene>
<dbReference type="EMBL" id="JAHRHJ020002139">
    <property type="protein sequence ID" value="KAH9292864.1"/>
    <property type="molecule type" value="Genomic_DNA"/>
</dbReference>
<evidence type="ECO:0000313" key="1">
    <source>
        <dbReference type="EMBL" id="KAH9292864.1"/>
    </source>
</evidence>
<reference evidence="1 2" key="1">
    <citation type="journal article" date="2021" name="Nat. Plants">
        <title>The Taxus genome provides insights into paclitaxel biosynthesis.</title>
        <authorList>
            <person name="Xiong X."/>
            <person name="Gou J."/>
            <person name="Liao Q."/>
            <person name="Li Y."/>
            <person name="Zhou Q."/>
            <person name="Bi G."/>
            <person name="Li C."/>
            <person name="Du R."/>
            <person name="Wang X."/>
            <person name="Sun T."/>
            <person name="Guo L."/>
            <person name="Liang H."/>
            <person name="Lu P."/>
            <person name="Wu Y."/>
            <person name="Zhang Z."/>
            <person name="Ro D.K."/>
            <person name="Shang Y."/>
            <person name="Huang S."/>
            <person name="Yan J."/>
        </authorList>
    </citation>
    <scope>NUCLEOTIDE SEQUENCE [LARGE SCALE GENOMIC DNA]</scope>
    <source>
        <strain evidence="1">Ta-2019</strain>
    </source>
</reference>
<organism evidence="1 2">
    <name type="scientific">Taxus chinensis</name>
    <name type="common">Chinese yew</name>
    <name type="synonym">Taxus wallichiana var. chinensis</name>
    <dbReference type="NCBI Taxonomy" id="29808"/>
    <lineage>
        <taxon>Eukaryota</taxon>
        <taxon>Viridiplantae</taxon>
        <taxon>Streptophyta</taxon>
        <taxon>Embryophyta</taxon>
        <taxon>Tracheophyta</taxon>
        <taxon>Spermatophyta</taxon>
        <taxon>Pinopsida</taxon>
        <taxon>Pinidae</taxon>
        <taxon>Conifers II</taxon>
        <taxon>Cupressales</taxon>
        <taxon>Taxaceae</taxon>
        <taxon>Taxus</taxon>
    </lineage>
</organism>
<evidence type="ECO:0000313" key="2">
    <source>
        <dbReference type="Proteomes" id="UP000824469"/>
    </source>
</evidence>
<proteinExistence type="predicted"/>
<sequence>GVNGGQHFRAGPRAFVLIDMPKYLIAVHARFNEDAPSTNSIQISVGYRIASTILIISSRSEKKPVFVRVHKDSLIKTQNDIRAQFELRASDLRKCPNFSIE</sequence>
<feature type="non-terminal residue" evidence="1">
    <location>
        <position position="1"/>
    </location>
</feature>
<dbReference type="AlphaFoldDB" id="A0AA38C982"/>
<protein>
    <submittedName>
        <fullName evidence="1">Uncharacterized protein</fullName>
    </submittedName>
</protein>
<keyword evidence="2" id="KW-1185">Reference proteome</keyword>
<comment type="caution">
    <text evidence="1">The sequence shown here is derived from an EMBL/GenBank/DDBJ whole genome shotgun (WGS) entry which is preliminary data.</text>
</comment>
<feature type="non-terminal residue" evidence="1">
    <location>
        <position position="101"/>
    </location>
</feature>